<dbReference type="GO" id="GO:0016787">
    <property type="term" value="F:hydrolase activity"/>
    <property type="evidence" value="ECO:0007669"/>
    <property type="project" value="UniProtKB-KW"/>
</dbReference>
<dbReference type="InterPro" id="IPR008928">
    <property type="entry name" value="6-hairpin_glycosidase_sf"/>
</dbReference>
<evidence type="ECO:0000259" key="2">
    <source>
        <dbReference type="Pfam" id="PF19291"/>
    </source>
</evidence>
<name>A0ABW6V1I3_MICFU</name>
<dbReference type="InterPro" id="IPR012341">
    <property type="entry name" value="6hp_glycosidase-like_sf"/>
</dbReference>
<evidence type="ECO:0000259" key="1">
    <source>
        <dbReference type="Pfam" id="PF00723"/>
    </source>
</evidence>
<sequence>MPQAIEDYALIGNLHTAGLVGLDGSIDWLCLPRFDSGACFASLLGHPEHGRWLLGPAGGGRVVRRAYREDTLVLETEYATGDGQVRLTDWMPLRDGEAEIARRVEGVRGRVRLRCELVPAFDYGHIVPWLRREGRRVQAFAGPDTLTLTCDVELSLADGRLCGEFELSEGRAADFHLVWTPLGREPRRPDDLTRSVEETTRWWRDWAGRCAYEGPYRDAVVRSLITLKALTYAPSGGVVAAPTTSLPERIGGTRNWDYRYCWIRDATFTLKALLEGGYAEEAVAWRDWLLRAVAGRPEQMQILYGVTGERRLLEIELPWLPGYADSAPVRIGNSATDQLQLDMYGELMDAMHQARRYGMAPDDRAWEVQRDLLEFLESNWRRPDRGIWEIRGPCRQFTSSKVMAWVAADRAVQATERLGLEGPVDRWRRLREDISTEVCAEGYNAERRTFTQYYGGKDVDAALLRMAPVGFLPADDERMRGTVAAIESELGHQGLLRRYDSDSGVDGLPPGESAFLACSFWLADNYLLQGRAREARALFERLIALRNDVGLLSEEYDPYEGRMTGNFPQALSHIPLVGTALGLASQAPS</sequence>
<dbReference type="PANTHER" id="PTHR31616:SF0">
    <property type="entry name" value="GLUCAN 1,4-ALPHA-GLUCOSIDASE"/>
    <property type="match status" value="1"/>
</dbReference>
<dbReference type="InterPro" id="IPR045582">
    <property type="entry name" value="Trehalase-like_N"/>
</dbReference>
<keyword evidence="3" id="KW-0378">Hydrolase</keyword>
<accession>A0ABW6V1I3</accession>
<dbReference type="Proteomes" id="UP001602119">
    <property type="component" value="Unassembled WGS sequence"/>
</dbReference>
<organism evidence="3 4">
    <name type="scientific">Microtetraspora fusca</name>
    <dbReference type="NCBI Taxonomy" id="1997"/>
    <lineage>
        <taxon>Bacteria</taxon>
        <taxon>Bacillati</taxon>
        <taxon>Actinomycetota</taxon>
        <taxon>Actinomycetes</taxon>
        <taxon>Streptosporangiales</taxon>
        <taxon>Streptosporangiaceae</taxon>
        <taxon>Microtetraspora</taxon>
    </lineage>
</organism>
<dbReference type="Pfam" id="PF00723">
    <property type="entry name" value="Glyco_hydro_15"/>
    <property type="match status" value="1"/>
</dbReference>
<protein>
    <submittedName>
        <fullName evidence="3">Glycoside hydrolase family 15 protein</fullName>
    </submittedName>
</protein>
<dbReference type="Pfam" id="PF19291">
    <property type="entry name" value="TREH_N"/>
    <property type="match status" value="1"/>
</dbReference>
<dbReference type="Gene3D" id="1.50.10.10">
    <property type="match status" value="1"/>
</dbReference>
<dbReference type="InterPro" id="IPR011613">
    <property type="entry name" value="GH15-like"/>
</dbReference>
<gene>
    <name evidence="3" type="ORF">ACFY05_02835</name>
</gene>
<feature type="domain" description="Trehalase-like N-terminal" evidence="2">
    <location>
        <begin position="3"/>
        <end position="146"/>
    </location>
</feature>
<reference evidence="3 4" key="1">
    <citation type="submission" date="2024-10" db="EMBL/GenBank/DDBJ databases">
        <title>The Natural Products Discovery Center: Release of the First 8490 Sequenced Strains for Exploring Actinobacteria Biosynthetic Diversity.</title>
        <authorList>
            <person name="Kalkreuter E."/>
            <person name="Kautsar S.A."/>
            <person name="Yang D."/>
            <person name="Bader C.D."/>
            <person name="Teijaro C.N."/>
            <person name="Fluegel L."/>
            <person name="Davis C.M."/>
            <person name="Simpson J.R."/>
            <person name="Lauterbach L."/>
            <person name="Steele A.D."/>
            <person name="Gui C."/>
            <person name="Meng S."/>
            <person name="Li G."/>
            <person name="Viehrig K."/>
            <person name="Ye F."/>
            <person name="Su P."/>
            <person name="Kiefer A.F."/>
            <person name="Nichols A."/>
            <person name="Cepeda A.J."/>
            <person name="Yan W."/>
            <person name="Fan B."/>
            <person name="Jiang Y."/>
            <person name="Adhikari A."/>
            <person name="Zheng C.-J."/>
            <person name="Schuster L."/>
            <person name="Cowan T.M."/>
            <person name="Smanski M.J."/>
            <person name="Chevrette M.G."/>
            <person name="De Carvalho L.P.S."/>
            <person name="Shen B."/>
        </authorList>
    </citation>
    <scope>NUCLEOTIDE SEQUENCE [LARGE SCALE GENOMIC DNA]</scope>
    <source>
        <strain evidence="3 4">NPDC001281</strain>
    </source>
</reference>
<dbReference type="RefSeq" id="WP_387340357.1">
    <property type="nucleotide sequence ID" value="NZ_JBIAXI010000002.1"/>
</dbReference>
<comment type="caution">
    <text evidence="3">The sequence shown here is derived from an EMBL/GenBank/DDBJ whole genome shotgun (WGS) entry which is preliminary data.</text>
</comment>
<proteinExistence type="predicted"/>
<keyword evidence="4" id="KW-1185">Reference proteome</keyword>
<feature type="domain" description="GH15-like" evidence="1">
    <location>
        <begin position="214"/>
        <end position="579"/>
    </location>
</feature>
<dbReference type="PANTHER" id="PTHR31616">
    <property type="entry name" value="TREHALASE"/>
    <property type="match status" value="1"/>
</dbReference>
<evidence type="ECO:0000313" key="4">
    <source>
        <dbReference type="Proteomes" id="UP001602119"/>
    </source>
</evidence>
<dbReference type="EMBL" id="JBIAXI010000002">
    <property type="protein sequence ID" value="MFF4771774.1"/>
    <property type="molecule type" value="Genomic_DNA"/>
</dbReference>
<dbReference type="SUPFAM" id="SSF48208">
    <property type="entry name" value="Six-hairpin glycosidases"/>
    <property type="match status" value="1"/>
</dbReference>
<evidence type="ECO:0000313" key="3">
    <source>
        <dbReference type="EMBL" id="MFF4771774.1"/>
    </source>
</evidence>